<dbReference type="PANTHER" id="PTHR14094:SF9">
    <property type="entry name" value="SIGNAL RECOGNITION PARTICLE SUBUNIT SRP72"/>
    <property type="match status" value="1"/>
</dbReference>
<dbReference type="GO" id="GO:0043022">
    <property type="term" value="F:ribosome binding"/>
    <property type="evidence" value="ECO:0007669"/>
    <property type="project" value="TreeGrafter"/>
</dbReference>
<dbReference type="GO" id="GO:0005783">
    <property type="term" value="C:endoplasmic reticulum"/>
    <property type="evidence" value="ECO:0007669"/>
    <property type="project" value="UniProtKB-SubCell"/>
</dbReference>
<feature type="compositionally biased region" description="Basic residues" evidence="10">
    <location>
        <begin position="637"/>
        <end position="647"/>
    </location>
</feature>
<evidence type="ECO:0000256" key="1">
    <source>
        <dbReference type="ARBA" id="ARBA00004240"/>
    </source>
</evidence>
<dbReference type="OMA" id="NDMKVLA"/>
<dbReference type="eggNOG" id="KOG2376">
    <property type="taxonomic scope" value="Eukaryota"/>
</dbReference>
<dbReference type="InterPro" id="IPR013699">
    <property type="entry name" value="Signal_recog_part_SRP72_RNA-bd"/>
</dbReference>
<evidence type="ECO:0000256" key="9">
    <source>
        <dbReference type="PIRNR" id="PIRNR038922"/>
    </source>
</evidence>
<dbReference type="PANTHER" id="PTHR14094">
    <property type="entry name" value="SIGNAL RECOGNITION PARTICLE 72"/>
    <property type="match status" value="1"/>
</dbReference>
<gene>
    <name evidence="12" type="ORF">DOTSEDRAFT_71142</name>
</gene>
<keyword evidence="13" id="KW-1185">Reference proteome</keyword>
<accession>N1PSB3</accession>
<dbReference type="InterPro" id="IPR026270">
    <property type="entry name" value="SRP72"/>
</dbReference>
<dbReference type="GO" id="GO:0006614">
    <property type="term" value="P:SRP-dependent cotranslational protein targeting to membrane"/>
    <property type="evidence" value="ECO:0007669"/>
    <property type="project" value="UniProtKB-UniRule"/>
</dbReference>
<feature type="compositionally biased region" description="Basic residues" evidence="10">
    <location>
        <begin position="555"/>
        <end position="564"/>
    </location>
</feature>
<organism evidence="12 13">
    <name type="scientific">Dothistroma septosporum (strain NZE10 / CBS 128990)</name>
    <name type="common">Red band needle blight fungus</name>
    <name type="synonym">Mycosphaerella pini</name>
    <dbReference type="NCBI Taxonomy" id="675120"/>
    <lineage>
        <taxon>Eukaryota</taxon>
        <taxon>Fungi</taxon>
        <taxon>Dikarya</taxon>
        <taxon>Ascomycota</taxon>
        <taxon>Pezizomycotina</taxon>
        <taxon>Dothideomycetes</taxon>
        <taxon>Dothideomycetidae</taxon>
        <taxon>Mycosphaerellales</taxon>
        <taxon>Mycosphaerellaceae</taxon>
        <taxon>Dothistroma</taxon>
    </lineage>
</organism>
<keyword evidence="5 9" id="KW-0963">Cytoplasm</keyword>
<dbReference type="Pfam" id="PF08492">
    <property type="entry name" value="SRP72"/>
    <property type="match status" value="1"/>
</dbReference>
<feature type="region of interest" description="Disordered" evidence="10">
    <location>
        <begin position="535"/>
        <end position="647"/>
    </location>
</feature>
<feature type="compositionally biased region" description="Basic residues" evidence="10">
    <location>
        <begin position="589"/>
        <end position="598"/>
    </location>
</feature>
<dbReference type="PIRSF" id="PIRSF038922">
    <property type="entry name" value="SRP72"/>
    <property type="match status" value="1"/>
</dbReference>
<evidence type="ECO:0000313" key="13">
    <source>
        <dbReference type="Proteomes" id="UP000016933"/>
    </source>
</evidence>
<name>N1PSB3_DOTSN</name>
<dbReference type="OrthoDB" id="5421607at2759"/>
<evidence type="ECO:0000256" key="8">
    <source>
        <dbReference type="ARBA" id="ARBA00023274"/>
    </source>
</evidence>
<evidence type="ECO:0000256" key="4">
    <source>
        <dbReference type="ARBA" id="ARBA00018350"/>
    </source>
</evidence>
<dbReference type="Pfam" id="PF17004">
    <property type="entry name" value="SRP_TPR_like"/>
    <property type="match status" value="1"/>
</dbReference>
<feature type="domain" description="Signal recognition particle SRP72 subunit RNA-binding" evidence="11">
    <location>
        <begin position="546"/>
        <end position="591"/>
    </location>
</feature>
<keyword evidence="7 9" id="KW-0733">Signal recognition particle</keyword>
<feature type="compositionally biased region" description="Basic and acidic residues" evidence="10">
    <location>
        <begin position="565"/>
        <end position="588"/>
    </location>
</feature>
<comment type="similarity">
    <text evidence="3 9">Belongs to the SRP72 family.</text>
</comment>
<evidence type="ECO:0000256" key="5">
    <source>
        <dbReference type="ARBA" id="ARBA00022490"/>
    </source>
</evidence>
<feature type="compositionally biased region" description="Low complexity" evidence="10">
    <location>
        <begin position="621"/>
        <end position="630"/>
    </location>
</feature>
<evidence type="ECO:0000256" key="2">
    <source>
        <dbReference type="ARBA" id="ARBA00004496"/>
    </source>
</evidence>
<comment type="function">
    <text evidence="9">Component of the signal recognition particle (SRP) complex, a ribonucleoprotein complex that mediates the cotranslational targeting of secretory and membrane proteins to the endoplasmic reticulum (ER).</text>
</comment>
<dbReference type="STRING" id="675120.N1PSB3"/>
<evidence type="ECO:0000313" key="12">
    <source>
        <dbReference type="EMBL" id="EME45314.1"/>
    </source>
</evidence>
<dbReference type="FunFam" id="1.25.40.10:FF:000512">
    <property type="entry name" value="Signal recognition particle subunit SRP72"/>
    <property type="match status" value="1"/>
</dbReference>
<evidence type="ECO:0000256" key="7">
    <source>
        <dbReference type="ARBA" id="ARBA00023135"/>
    </source>
</evidence>
<evidence type="ECO:0000259" key="11">
    <source>
        <dbReference type="Pfam" id="PF08492"/>
    </source>
</evidence>
<evidence type="ECO:0000256" key="10">
    <source>
        <dbReference type="SAM" id="MobiDB-lite"/>
    </source>
</evidence>
<dbReference type="EMBL" id="KB446538">
    <property type="protein sequence ID" value="EME45314.1"/>
    <property type="molecule type" value="Genomic_DNA"/>
</dbReference>
<dbReference type="InterPro" id="IPR031545">
    <property type="entry name" value="SRP72_TPR-like"/>
</dbReference>
<reference evidence="12 13" key="2">
    <citation type="journal article" date="2012" name="PLoS Pathog.">
        <title>Diverse lifestyles and strategies of plant pathogenesis encoded in the genomes of eighteen Dothideomycetes fungi.</title>
        <authorList>
            <person name="Ohm R.A."/>
            <person name="Feau N."/>
            <person name="Henrissat B."/>
            <person name="Schoch C.L."/>
            <person name="Horwitz B.A."/>
            <person name="Barry K.W."/>
            <person name="Condon B.J."/>
            <person name="Copeland A.C."/>
            <person name="Dhillon B."/>
            <person name="Glaser F."/>
            <person name="Hesse C.N."/>
            <person name="Kosti I."/>
            <person name="LaButti K."/>
            <person name="Lindquist E.A."/>
            <person name="Lucas S."/>
            <person name="Salamov A.A."/>
            <person name="Bradshaw R.E."/>
            <person name="Ciuffetti L."/>
            <person name="Hamelin R.C."/>
            <person name="Kema G.H.J."/>
            <person name="Lawrence C."/>
            <person name="Scott J.A."/>
            <person name="Spatafora J.W."/>
            <person name="Turgeon B.G."/>
            <person name="de Wit P.J.G.M."/>
            <person name="Zhong S."/>
            <person name="Goodwin S.B."/>
            <person name="Grigoriev I.V."/>
        </authorList>
    </citation>
    <scope>NUCLEOTIDE SEQUENCE [LARGE SCALE GENOMIC DNA]</scope>
    <source>
        <strain evidence="13">NZE10 / CBS 128990</strain>
    </source>
</reference>
<comment type="subcellular location">
    <subcellularLocation>
        <location evidence="2 9">Cytoplasm</location>
    </subcellularLocation>
    <subcellularLocation>
        <location evidence="1">Endoplasmic reticulum</location>
    </subcellularLocation>
</comment>
<dbReference type="GO" id="GO:0008312">
    <property type="term" value="F:7S RNA binding"/>
    <property type="evidence" value="ECO:0007669"/>
    <property type="project" value="InterPro"/>
</dbReference>
<keyword evidence="6" id="KW-0256">Endoplasmic reticulum</keyword>
<dbReference type="Gene3D" id="1.25.40.10">
    <property type="entry name" value="Tetratricopeptide repeat domain"/>
    <property type="match status" value="1"/>
</dbReference>
<dbReference type="GO" id="GO:0005786">
    <property type="term" value="C:signal recognition particle, endoplasmic reticulum targeting"/>
    <property type="evidence" value="ECO:0007669"/>
    <property type="project" value="UniProtKB-UniRule"/>
</dbReference>
<reference evidence="13" key="1">
    <citation type="journal article" date="2012" name="PLoS Genet.">
        <title>The genomes of the fungal plant pathogens Cladosporium fulvum and Dothistroma septosporum reveal adaptation to different hosts and lifestyles but also signatures of common ancestry.</title>
        <authorList>
            <person name="de Wit P.J.G.M."/>
            <person name="van der Burgt A."/>
            <person name="Oekmen B."/>
            <person name="Stergiopoulos I."/>
            <person name="Abd-Elsalam K.A."/>
            <person name="Aerts A.L."/>
            <person name="Bahkali A.H."/>
            <person name="Beenen H.G."/>
            <person name="Chettri P."/>
            <person name="Cox M.P."/>
            <person name="Datema E."/>
            <person name="de Vries R.P."/>
            <person name="Dhillon B."/>
            <person name="Ganley A.R."/>
            <person name="Griffiths S.A."/>
            <person name="Guo Y."/>
            <person name="Hamelin R.C."/>
            <person name="Henrissat B."/>
            <person name="Kabir M.S."/>
            <person name="Jashni M.K."/>
            <person name="Kema G."/>
            <person name="Klaubauf S."/>
            <person name="Lapidus A."/>
            <person name="Levasseur A."/>
            <person name="Lindquist E."/>
            <person name="Mehrabi R."/>
            <person name="Ohm R.A."/>
            <person name="Owen T.J."/>
            <person name="Salamov A."/>
            <person name="Schwelm A."/>
            <person name="Schijlen E."/>
            <person name="Sun H."/>
            <person name="van den Burg H.A."/>
            <person name="van Ham R.C.H.J."/>
            <person name="Zhang S."/>
            <person name="Goodwin S.B."/>
            <person name="Grigoriev I.V."/>
            <person name="Collemare J."/>
            <person name="Bradshaw R.E."/>
        </authorList>
    </citation>
    <scope>NUCLEOTIDE SEQUENCE [LARGE SCALE GENOMIC DNA]</scope>
    <source>
        <strain evidence="13">NZE10 / CBS 128990</strain>
    </source>
</reference>
<dbReference type="InterPro" id="IPR011990">
    <property type="entry name" value="TPR-like_helical_dom_sf"/>
</dbReference>
<dbReference type="AlphaFoldDB" id="N1PSB3"/>
<proteinExistence type="inferred from homology"/>
<evidence type="ECO:0000256" key="6">
    <source>
        <dbReference type="ARBA" id="ARBA00022824"/>
    </source>
</evidence>
<dbReference type="Proteomes" id="UP000016933">
    <property type="component" value="Unassembled WGS sequence"/>
</dbReference>
<evidence type="ECO:0000256" key="3">
    <source>
        <dbReference type="ARBA" id="ARBA00007676"/>
    </source>
</evidence>
<protein>
    <recommendedName>
        <fullName evidence="4 9">Signal recognition particle subunit SRP72</fullName>
    </recommendedName>
</protein>
<sequence length="647" mass="70622">MSVSSLASLLKQTHIVDDEDYLEAANAALKQSKSDLEAHHVKVVALLKLDRFEDALTAFETAGDKLTARARLEHCYALYKCGKPAEAAELAQQNADRGLQHVEAQARYRSEDFARAAELYKQLASSPAEDAEADLRINTGAVDAQLEWSGRGILVQKKKPGREDLEAFETAYNAACGSIARGELGQGEVLLKRAKDLCSSLEDLSAEERQAELVPITVQQVYVLSRLGRSEEAETLACEIETAAISDLSTRHIARVNDVAARPANNQFLAQRLVVKDLESLKFDYPFEFQSAILKRNRYASELQSLKYAGTASSTAASLSYPLMPNTDASYNSLSAINAAAHAKCQTGKEALKHILPLLERRPNDIGLILTISQLYVLTGNLGSAITLLGEFLARLEQSGSSAEQDVRFAPGLVGAMVSLYNQQGRKGSSRNELAKAATHWRREMKERPSGWVHLFKASGSALLESQEAEHLQLARGIFEELHGLDKNDRYAAAGLLAAAPETTSKDQLASLTPIDRLVGNIDVDALERAGIALPPSITTTTPSRKRPAEDIKPKKAKKIRPSRMPKDFDPNKKPDPERWLPLKDRSTYRPKGKKAKARQALYSQGVVANENESSRPATPGGEVVKQKQQPGGGGANKKKKGKGGKW</sequence>
<dbReference type="HOGENOM" id="CLU_013808_3_0_1"/>
<keyword evidence="8 9" id="KW-0687">Ribonucleoprotein</keyword>
<dbReference type="SUPFAM" id="SSF48452">
    <property type="entry name" value="TPR-like"/>
    <property type="match status" value="1"/>
</dbReference>